<comment type="caution">
    <text evidence="6">The sequence shown here is derived from an EMBL/GenBank/DDBJ whole genome shotgun (WGS) entry which is preliminary data.</text>
</comment>
<keyword evidence="4" id="KW-0472">Membrane</keyword>
<keyword evidence="2" id="KW-0812">Transmembrane</keyword>
<dbReference type="GO" id="GO:0005886">
    <property type="term" value="C:plasma membrane"/>
    <property type="evidence" value="ECO:0007669"/>
    <property type="project" value="InterPro"/>
</dbReference>
<evidence type="ECO:0000313" key="7">
    <source>
        <dbReference type="Proteomes" id="UP000482295"/>
    </source>
</evidence>
<comment type="subcellular location">
    <subcellularLocation>
        <location evidence="1">Membrane</location>
        <topology evidence="1">Single-pass membrane protein</topology>
    </subcellularLocation>
</comment>
<dbReference type="RefSeq" id="WP_155715138.1">
    <property type="nucleotide sequence ID" value="NZ_VVIQ01000002.1"/>
</dbReference>
<dbReference type="Proteomes" id="UP000482295">
    <property type="component" value="Unassembled WGS sequence"/>
</dbReference>
<evidence type="ECO:0000256" key="2">
    <source>
        <dbReference type="ARBA" id="ARBA00022692"/>
    </source>
</evidence>
<evidence type="ECO:0000259" key="5">
    <source>
        <dbReference type="Pfam" id="PF04357"/>
    </source>
</evidence>
<evidence type="ECO:0000313" key="6">
    <source>
        <dbReference type="EMBL" id="MUL27095.1"/>
    </source>
</evidence>
<dbReference type="PANTHER" id="PTHR36985">
    <property type="entry name" value="TRANSLOCATION AND ASSEMBLY MODULE SUBUNIT TAMB"/>
    <property type="match status" value="1"/>
</dbReference>
<gene>
    <name evidence="6" type="ORF">F0475_01865</name>
</gene>
<proteinExistence type="predicted"/>
<reference evidence="6 7" key="1">
    <citation type="submission" date="2019-09" db="EMBL/GenBank/DDBJ databases">
        <title>Prevotella A2879 sp. nov., isolated from an abscess of a patient.</title>
        <authorList>
            <person name="Buhl M."/>
            <person name="Oberhettinger P."/>
        </authorList>
    </citation>
    <scope>NUCLEOTIDE SEQUENCE [LARGE SCALE GENOMIC DNA]</scope>
    <source>
        <strain evidence="6 7">A2879</strain>
    </source>
</reference>
<protein>
    <recommendedName>
        <fullName evidence="5">Translocation and assembly module TamB C-terminal domain-containing protein</fullName>
    </recommendedName>
</protein>
<keyword evidence="7" id="KW-1185">Reference proteome</keyword>
<dbReference type="InterPro" id="IPR007452">
    <property type="entry name" value="TamB_C"/>
</dbReference>
<evidence type="ECO:0000256" key="1">
    <source>
        <dbReference type="ARBA" id="ARBA00004167"/>
    </source>
</evidence>
<sequence>MNMKKSMRWLIAIVVAPVVLFLLLVVLLYCPPVQNWAVKQVATYVSNHTGMQVSIDRVNLSYPLDLQLDGLKMIKANDSIPTQKDTIADVHRLVASIGLLPLLDKRVEVNELTFTGLKANTTNFIGDLRIKGNLQRLHIVSHAVNLVGDSVRVNKAEVEGGWIDVALGDTVPEDPHKQKPLWRINIDKLNLAKTDFRLHMPGDTMIVRAQFSDAKARGAELLLHDNIYKVADIDWHGGAFNYDQPFVKPAAAGFDAAHIAMTEVNLGIDSFLYAAPKISLRVRAGNFKERSGLVVCDLRCPFRMDATSIQLPSLYLLMPNSELTGSLRMDMNAFDGAHPGTLNAHMDGYVSKTDLQPLLTSIPRNIYQAMPGGRLIIQGTLAGNLRSASFRQLRLAMPGYFDLTGTGWVADMMAKNKALRSDLRLKGVAQNLGFVQKLLPISIRKTIALPKAVAVDGNIHVRKNLYTGTMSLAQGGGKIRVEGAFNPANSLYRLVASATNFPIQRFLPHMGLSPFTGSVRMQGHGTDFMNPQSSTNLSLRIRRFSYGKYVLDGLNGDISKHGEQLSAHIKSENKMLAGDFTYKGKVSQKLVDGHLRGWLSRVDLHALGGMQERYVVSTWTDMDVRSDMKANHHVQGVVRKFKVLQEGHKRSALLAAGDFNVKADIRNNNLLAHLNGNLTEANLKALGLIDKQYIVAAGADLELRSDLKKSFAVNGHIGDLAVDDVRKNGRVALVRGSFNLDLTKKGNKMDGSINGLFPQVDFYQLGIIDKPLSSKFAVNADFGMEGSDNMRLNGKLADLQVNDGKRSYAPGDVYLDLTSMRDSVHVALDGGDFHLNTAFNGSVDQMAKTGNKLVKTLREQIHNRRIDQPAIIRLLPIGHFTLRSGRGNLFSNILEKDGYAFSLADINISSSPHEGVNGKVRIDSLVYNDIHLDSVRVNLTSVDGQLNYDAAVLNKADNTYPYHGHLRGVLYEHGLQTHATILDNKGKTGFDLALQAAMVGRGIRLSITSPQAILGYKAFTANDSNYIYIARDRRLSANLRLMASDGAGMTITTEDEDTTSLQNVTISMNQFELGSLFKVLPFSPNMSGVLNGDYHIIQTRSDLSISSDMTINKLVYENCPMGNVGTQFVYMPKGDGSHYVDAIITKDGEGVGSLSGTYRAEGRGELDATLDMNHFPLSYINGFVPDQIVGLEGVGEGSLTLKGPLKNLDINGEVYLDSTYLVSAPYGIRMRFADDPVTIRNSHIEFENFEMFASNGSPLDISGSLDFSSLDNMRLDARMQAKNFQVINARKNPRSEVYGNAFVDFAGQVSGPLNNLNLVGKLDVLGTTDMTYIVRDGTLATDTELKDLVKFTNFKDSTVDVVKRPDITGFSMSMLVNVDEQAHLMCSLNADNSNYLAFTGGGDLRLEYNPTNGVRLRGRYTLNDGKMKYSLPVIPLRTFNIQDGSYVEFTGDPMKPTLSIVATEDVRTTVSNGNEGRIVDFKCGVSLTKQFPKPGVEFIISAPEDQEMQNTLNTKSVEERSKLAVTMLASGMYLDGSNSTSANTAMGGALAGFLQTQVNAITGKALNSMGLDLSANMESAADVNGTLHTDYTFKFSKRLWDNRLRIIIGGRVSTGSQFAEENGAYFDNFSLEYRLNQKETKYLKLYYEREAYDWLEGNLSEYGAGFMWRRKLGSFRDIFHFKNDSPIVAPKVETPHKDSLINFVNEKR</sequence>
<organism evidence="6 7">
    <name type="scientific">Prevotella vespertina</name>
    <dbReference type="NCBI Taxonomy" id="2608404"/>
    <lineage>
        <taxon>Bacteria</taxon>
        <taxon>Pseudomonadati</taxon>
        <taxon>Bacteroidota</taxon>
        <taxon>Bacteroidia</taxon>
        <taxon>Bacteroidales</taxon>
        <taxon>Prevotellaceae</taxon>
        <taxon>Prevotella</taxon>
    </lineage>
</organism>
<evidence type="ECO:0000256" key="3">
    <source>
        <dbReference type="ARBA" id="ARBA00022989"/>
    </source>
</evidence>
<accession>A0A7C9LU95</accession>
<evidence type="ECO:0000256" key="4">
    <source>
        <dbReference type="ARBA" id="ARBA00023136"/>
    </source>
</evidence>
<dbReference type="PANTHER" id="PTHR36985:SF1">
    <property type="entry name" value="TRANSLOCATION AND ASSEMBLY MODULE SUBUNIT TAMB"/>
    <property type="match status" value="1"/>
</dbReference>
<dbReference type="GO" id="GO:0009306">
    <property type="term" value="P:protein secretion"/>
    <property type="evidence" value="ECO:0007669"/>
    <property type="project" value="InterPro"/>
</dbReference>
<dbReference type="Pfam" id="PF04357">
    <property type="entry name" value="TamB"/>
    <property type="match status" value="1"/>
</dbReference>
<keyword evidence="3" id="KW-1133">Transmembrane helix</keyword>
<feature type="domain" description="Translocation and assembly module TamB C-terminal" evidence="5">
    <location>
        <begin position="1254"/>
        <end position="1638"/>
    </location>
</feature>
<name>A0A7C9LU95_9BACT</name>
<dbReference type="EMBL" id="VVIQ01000002">
    <property type="protein sequence ID" value="MUL27095.1"/>
    <property type="molecule type" value="Genomic_DNA"/>
</dbReference>